<name>X0PB38_9LACO</name>
<dbReference type="Proteomes" id="UP000019488">
    <property type="component" value="Unassembled WGS sequence"/>
</dbReference>
<evidence type="ECO:0000313" key="1">
    <source>
        <dbReference type="EMBL" id="GAF37079.1"/>
    </source>
</evidence>
<comment type="caution">
    <text evidence="1">The sequence shown here is derived from an EMBL/GenBank/DDBJ whole genome shotgun (WGS) entry which is preliminary data.</text>
</comment>
<dbReference type="RefSeq" id="WP_081759884.1">
    <property type="nucleotide sequence ID" value="NZ_AZFY01000007.1"/>
</dbReference>
<dbReference type="Gene3D" id="1.10.132.100">
    <property type="match status" value="1"/>
</dbReference>
<dbReference type="Proteomes" id="UP000051966">
    <property type="component" value="Unassembled WGS sequence"/>
</dbReference>
<dbReference type="AlphaFoldDB" id="X0PB38"/>
<proteinExistence type="predicted"/>
<dbReference type="EMBL" id="AZFY01000007">
    <property type="protein sequence ID" value="KRM12889.1"/>
    <property type="molecule type" value="Genomic_DNA"/>
</dbReference>
<dbReference type="EMBL" id="BAKI01000023">
    <property type="protein sequence ID" value="GAF37079.1"/>
    <property type="molecule type" value="Genomic_DNA"/>
</dbReference>
<keyword evidence="4" id="KW-1185">Reference proteome</keyword>
<evidence type="ECO:0000313" key="2">
    <source>
        <dbReference type="EMBL" id="KRM12889.1"/>
    </source>
</evidence>
<dbReference type="STRING" id="1423743.FD41_GL000039"/>
<organism evidence="1 3">
    <name type="scientific">Lentilactobacillus farraginis DSM 18382 = JCM 14108</name>
    <dbReference type="NCBI Taxonomy" id="1423743"/>
    <lineage>
        <taxon>Bacteria</taxon>
        <taxon>Bacillati</taxon>
        <taxon>Bacillota</taxon>
        <taxon>Bacilli</taxon>
        <taxon>Lactobacillales</taxon>
        <taxon>Lactobacillaceae</taxon>
        <taxon>Lentilactobacillus</taxon>
    </lineage>
</organism>
<dbReference type="eggNOG" id="COG1203">
    <property type="taxonomic scope" value="Bacteria"/>
</dbReference>
<evidence type="ECO:0000313" key="3">
    <source>
        <dbReference type="Proteomes" id="UP000019488"/>
    </source>
</evidence>
<reference evidence="1" key="1">
    <citation type="journal article" date="2014" name="Genome Announc.">
        <title>Draft Genome Sequences of Two Lactobacillus Strains, L. farraginis JCM 14108T and L. composti JCM 14202T, Isolated from Compost of Distilled Shochu Residue.</title>
        <authorList>
            <person name="Yuki M."/>
            <person name="Oshima K."/>
            <person name="Suda W."/>
            <person name="Kitahara M."/>
            <person name="Kitamura K."/>
            <person name="Iida T."/>
            <person name="Hattori M."/>
            <person name="Ohkuma M."/>
        </authorList>
    </citation>
    <scope>NUCLEOTIDE SEQUENCE [LARGE SCALE GENOMIC DNA]</scope>
    <source>
        <strain evidence="1">JCM 14108</strain>
    </source>
</reference>
<accession>X0PB38</accession>
<sequence>MTKHFNLTTDPWIKVIDKRTDQEEIVSMIELFKNAQNYRQLAGEMRSQDLAVLRLLLAVLTTVYSRFNASGKPYGWLKIDSDSLQAVLDVDDDIEKGEIQDDLLATWHDLFEDGHFSEIVIRYLQQYSKQFDFFGTTPFYQVTAADYDALVPDKKQIAHGKGTVAVKQINRQISESGHTPSVFAPRSGEFKNQIQLDELVRWIITYQNFTGVTDKTKIKTKEKFSISPGWLYKLNPVFVDGRTLFETLMLNLVLAVKDFDSVIQKPVWEYKDVQSYVADRKKQVLPTNVAAVYTVWSRILHIEWGDDEQPIIFSAGLPIFGNEDAFVEPMTVWRRDKKSNGYKPAVKGLQSLGKAMWRSFGQYVNVTKTDDVHDPGIVQWLQLLKNEGLIPRNSLLTLASVALISDGNAASQTPVAESYDDMHINADVLFDSDNDKKTYWPQRIEEVIELTQTIGKDYWQFASEIGKIRNVDNRAFANELSAEFYQGLNEPFRKWLAGLTNQDNRDEKINWWKEWLKVYVLNTAKKVLKASSPRDVSGVVEERGLVNIFTANNYLWYKVQDDLDLRKG</sequence>
<dbReference type="PATRIC" id="fig|1423743.5.peg.39"/>
<protein>
    <submittedName>
        <fullName evidence="1">CRISPR-associated protein, Cse1 family</fullName>
    </submittedName>
</protein>
<evidence type="ECO:0000313" key="4">
    <source>
        <dbReference type="Proteomes" id="UP000051966"/>
    </source>
</evidence>
<dbReference type="Pfam" id="PF09481">
    <property type="entry name" value="CRISPR_Cse1"/>
    <property type="match status" value="1"/>
</dbReference>
<reference evidence="2 4" key="2">
    <citation type="journal article" date="2015" name="Genome Announc.">
        <title>Expanding the biotechnology potential of lactobacilli through comparative genomics of 213 strains and associated genera.</title>
        <authorList>
            <person name="Sun Z."/>
            <person name="Harris H.M."/>
            <person name="McCann A."/>
            <person name="Guo C."/>
            <person name="Argimon S."/>
            <person name="Zhang W."/>
            <person name="Yang X."/>
            <person name="Jeffery I.B."/>
            <person name="Cooney J.C."/>
            <person name="Kagawa T.F."/>
            <person name="Liu W."/>
            <person name="Song Y."/>
            <person name="Salvetti E."/>
            <person name="Wrobel A."/>
            <person name="Rasinkangas P."/>
            <person name="Parkhill J."/>
            <person name="Rea M.C."/>
            <person name="O'Sullivan O."/>
            <person name="Ritari J."/>
            <person name="Douillard F.P."/>
            <person name="Paul Ross R."/>
            <person name="Yang R."/>
            <person name="Briner A.E."/>
            <person name="Felis G.E."/>
            <person name="de Vos W.M."/>
            <person name="Barrangou R."/>
            <person name="Klaenhammer T.R."/>
            <person name="Caufield P.W."/>
            <person name="Cui Y."/>
            <person name="Zhang H."/>
            <person name="O'Toole P.W."/>
        </authorList>
    </citation>
    <scope>NUCLEOTIDE SEQUENCE [LARGE SCALE GENOMIC DNA]</scope>
    <source>
        <strain evidence="2 4">DSM 18382</strain>
    </source>
</reference>
<gene>
    <name evidence="2" type="ORF">FD41_GL000039</name>
    <name evidence="1" type="ORF">JCM14108_2083</name>
</gene>
<dbReference type="InterPro" id="IPR013381">
    <property type="entry name" value="CRISPR-assoc_prot_Cse1"/>
</dbReference>